<name>A0ABM0MNH8_SACKO</name>
<evidence type="ECO:0000256" key="1">
    <source>
        <dbReference type="SAM" id="MobiDB-lite"/>
    </source>
</evidence>
<feature type="compositionally biased region" description="Basic and acidic residues" evidence="1">
    <location>
        <begin position="526"/>
        <end position="545"/>
    </location>
</feature>
<protein>
    <submittedName>
        <fullName evidence="3">Uncharacterized protein LOC102808505</fullName>
    </submittedName>
</protein>
<organism evidence="2 3">
    <name type="scientific">Saccoglossus kowalevskii</name>
    <name type="common">Acorn worm</name>
    <dbReference type="NCBI Taxonomy" id="10224"/>
    <lineage>
        <taxon>Eukaryota</taxon>
        <taxon>Metazoa</taxon>
        <taxon>Hemichordata</taxon>
        <taxon>Enteropneusta</taxon>
        <taxon>Harrimaniidae</taxon>
        <taxon>Saccoglossus</taxon>
    </lineage>
</organism>
<dbReference type="Proteomes" id="UP000694865">
    <property type="component" value="Unplaced"/>
</dbReference>
<feature type="compositionally biased region" description="Basic residues" evidence="1">
    <location>
        <begin position="387"/>
        <end position="396"/>
    </location>
</feature>
<feature type="compositionally biased region" description="Polar residues" evidence="1">
    <location>
        <begin position="491"/>
        <end position="502"/>
    </location>
</feature>
<keyword evidence="2" id="KW-1185">Reference proteome</keyword>
<evidence type="ECO:0000313" key="2">
    <source>
        <dbReference type="Proteomes" id="UP000694865"/>
    </source>
</evidence>
<feature type="compositionally biased region" description="Polar residues" evidence="1">
    <location>
        <begin position="438"/>
        <end position="463"/>
    </location>
</feature>
<sequence length="629" mass="70243">MAQQTGSSNVPLLLMAGNTVQTPSVPTQQCVPQMVSGQPQSCVNLIPFGSQPYPQYQLVAGGQMPQFQTYILQPTGTTPVAERAQFVVPQSMPYFQQPQFIIAPGQQTIPTSQQQTFVTGGQQIMAMNTATPAFMSSNHIQYVPASALHSNQRQLSPNASGVSKALWNTQTSGQLGVSLSPRYVDVKAGQQSGLLSPRPSGQSTMLASPKSPSRIPFQELEIRPNEHTTKPKPMQETSATMREPEGISKMTEKLNKSDKMVPISLKNKYEHIKYNPELEPKYFGDCFNVSGLVRGDDEYSQDRKRRLRLQEYLRDRPIKTRQAPPTPMFAVYQLREKNWDKKIRKKSEKIGKVNKSGRGFRNLSDLLGSMNSDTFTRMDDAEFRNSHHHAWSKSHPRMPSDSDSDDEYKDDDIDDDVFDQDDANTRQPRLQSFGFATPNRQGVATTTPEVSPTEQDSHISPVSSECLKDSAFSDDSTPDELDSEGHRSADNLATNVGKNPTVDTIPKMKRSKSGKNVLELIAQEFENERRATKRTEQEARQDLKVTKGNPNQNKRGLKSPSRLGGMSKRAKITSPRFTRKGPLRRPTKRQPSGLKSEGEDWLARASVLASSAFKDRSANGRRRLKSRNA</sequence>
<feature type="region of interest" description="Disordered" evidence="1">
    <location>
        <begin position="191"/>
        <end position="212"/>
    </location>
</feature>
<proteinExistence type="predicted"/>
<feature type="compositionally biased region" description="Acidic residues" evidence="1">
    <location>
        <begin position="402"/>
        <end position="422"/>
    </location>
</feature>
<evidence type="ECO:0000313" key="3">
    <source>
        <dbReference type="RefSeq" id="XP_006821569.1"/>
    </source>
</evidence>
<dbReference type="RefSeq" id="XP_006821569.1">
    <property type="nucleotide sequence ID" value="XM_006821506.1"/>
</dbReference>
<feature type="compositionally biased region" description="Basic residues" evidence="1">
    <location>
        <begin position="577"/>
        <end position="588"/>
    </location>
</feature>
<feature type="region of interest" description="Disordered" evidence="1">
    <location>
        <begin position="387"/>
        <end position="600"/>
    </location>
</feature>
<dbReference type="GeneID" id="102808505"/>
<feature type="compositionally biased region" description="Polar residues" evidence="1">
    <location>
        <begin position="191"/>
        <end position="206"/>
    </location>
</feature>
<reference evidence="3" key="1">
    <citation type="submission" date="2025-08" db="UniProtKB">
        <authorList>
            <consortium name="RefSeq"/>
        </authorList>
    </citation>
    <scope>IDENTIFICATION</scope>
    <source>
        <tissue evidence="3">Testes</tissue>
    </source>
</reference>
<gene>
    <name evidence="3" type="primary">LOC102808505</name>
</gene>
<accession>A0ABM0MNH8</accession>